<dbReference type="RefSeq" id="WP_048861120.1">
    <property type="nucleotide sequence ID" value="NZ_BANB01000240.1"/>
</dbReference>
<dbReference type="CDD" id="cd03224">
    <property type="entry name" value="ABC_TM1139_LivF_branched"/>
    <property type="match status" value="1"/>
</dbReference>
<evidence type="ECO:0000313" key="7">
    <source>
        <dbReference type="EMBL" id="GAN77139.1"/>
    </source>
</evidence>
<sequence>MSAALDIDGVTAGYGESMVLRDVRLSVAPGEVVAVLGKNGMGKTTLLKTVMGFLPARAGRVRIAGADVTGTPPHRRAARAVAYGPQDRAIFQELTVGENLRLALPRGVRDMQAGIERLAAFFPFLASRQRQRAGTLSGGEQKMLIMARALLTRPRLLLIDEITEGLQPSVITRLGEVVRAERAASGIAVLLVEQNVGFALSVADRYAVLARGEIADEGPADADAAARVAAHLSV</sequence>
<accession>A0A0D6P8G8</accession>
<evidence type="ECO:0000256" key="5">
    <source>
        <dbReference type="ARBA" id="ARBA00022970"/>
    </source>
</evidence>
<dbReference type="InterPro" id="IPR052156">
    <property type="entry name" value="BCAA_Transport_ATP-bd_LivF"/>
</dbReference>
<dbReference type="InterPro" id="IPR003593">
    <property type="entry name" value="AAA+_ATPase"/>
</dbReference>
<evidence type="ECO:0000256" key="1">
    <source>
        <dbReference type="ARBA" id="ARBA00005417"/>
    </source>
</evidence>
<dbReference type="EMBL" id="BANB01000240">
    <property type="protein sequence ID" value="GAN77139.1"/>
    <property type="molecule type" value="Genomic_DNA"/>
</dbReference>
<name>A0A0D6P8G8_9PROT</name>
<dbReference type="PROSITE" id="PS50893">
    <property type="entry name" value="ABC_TRANSPORTER_2"/>
    <property type="match status" value="1"/>
</dbReference>
<comment type="caution">
    <text evidence="7">The sequence shown here is derived from an EMBL/GenBank/DDBJ whole genome shotgun (WGS) entry which is preliminary data.</text>
</comment>
<comment type="similarity">
    <text evidence="1">Belongs to the ABC transporter superfamily.</text>
</comment>
<feature type="domain" description="ABC transporter" evidence="6">
    <location>
        <begin position="5"/>
        <end position="232"/>
    </location>
</feature>
<keyword evidence="8" id="KW-1185">Reference proteome</keyword>
<keyword evidence="3" id="KW-0547">Nucleotide-binding</keyword>
<evidence type="ECO:0000313" key="8">
    <source>
        <dbReference type="Proteomes" id="UP000032680"/>
    </source>
</evidence>
<protein>
    <submittedName>
        <fullName evidence="7">ABC transporter branched-chain amino acid permease</fullName>
    </submittedName>
</protein>
<gene>
    <name evidence="7" type="ORF">Asru_0240_18</name>
</gene>
<dbReference type="GO" id="GO:0015807">
    <property type="term" value="P:L-amino acid transport"/>
    <property type="evidence" value="ECO:0007669"/>
    <property type="project" value="TreeGrafter"/>
</dbReference>
<dbReference type="SUPFAM" id="SSF52540">
    <property type="entry name" value="P-loop containing nucleoside triphosphate hydrolases"/>
    <property type="match status" value="1"/>
</dbReference>
<dbReference type="GO" id="GO:0005524">
    <property type="term" value="F:ATP binding"/>
    <property type="evidence" value="ECO:0007669"/>
    <property type="project" value="UniProtKB-KW"/>
</dbReference>
<dbReference type="Gene3D" id="3.40.50.300">
    <property type="entry name" value="P-loop containing nucleotide triphosphate hydrolases"/>
    <property type="match status" value="1"/>
</dbReference>
<organism evidence="7 8">
    <name type="scientific">Acidisphaera rubrifaciens HS-AP3</name>
    <dbReference type="NCBI Taxonomy" id="1231350"/>
    <lineage>
        <taxon>Bacteria</taxon>
        <taxon>Pseudomonadati</taxon>
        <taxon>Pseudomonadota</taxon>
        <taxon>Alphaproteobacteria</taxon>
        <taxon>Acetobacterales</taxon>
        <taxon>Acetobacteraceae</taxon>
        <taxon>Acidisphaera</taxon>
    </lineage>
</organism>
<keyword evidence="5" id="KW-0029">Amino-acid transport</keyword>
<dbReference type="InterPro" id="IPR003439">
    <property type="entry name" value="ABC_transporter-like_ATP-bd"/>
</dbReference>
<dbReference type="InterPro" id="IPR017871">
    <property type="entry name" value="ABC_transporter-like_CS"/>
</dbReference>
<evidence type="ECO:0000256" key="3">
    <source>
        <dbReference type="ARBA" id="ARBA00022741"/>
    </source>
</evidence>
<dbReference type="Proteomes" id="UP000032680">
    <property type="component" value="Unassembled WGS sequence"/>
</dbReference>
<dbReference type="SMART" id="SM00382">
    <property type="entry name" value="AAA"/>
    <property type="match status" value="1"/>
</dbReference>
<dbReference type="GO" id="GO:0015658">
    <property type="term" value="F:branched-chain amino acid transmembrane transporter activity"/>
    <property type="evidence" value="ECO:0007669"/>
    <property type="project" value="TreeGrafter"/>
</dbReference>
<evidence type="ECO:0000256" key="2">
    <source>
        <dbReference type="ARBA" id="ARBA00022448"/>
    </source>
</evidence>
<keyword evidence="4" id="KW-0067">ATP-binding</keyword>
<keyword evidence="2" id="KW-0813">Transport</keyword>
<dbReference type="OrthoDB" id="9776369at2"/>
<dbReference type="PANTHER" id="PTHR43820:SF5">
    <property type="entry name" value="HIGH-AFFINITY BRANCHED-CHAIN AMINO ACID TRANSPORT ATP-BINDING PROTEIN"/>
    <property type="match status" value="1"/>
</dbReference>
<dbReference type="GO" id="GO:0016887">
    <property type="term" value="F:ATP hydrolysis activity"/>
    <property type="evidence" value="ECO:0007669"/>
    <property type="project" value="InterPro"/>
</dbReference>
<evidence type="ECO:0000259" key="6">
    <source>
        <dbReference type="PROSITE" id="PS50893"/>
    </source>
</evidence>
<dbReference type="Pfam" id="PF00005">
    <property type="entry name" value="ABC_tran"/>
    <property type="match status" value="1"/>
</dbReference>
<dbReference type="InterPro" id="IPR027417">
    <property type="entry name" value="P-loop_NTPase"/>
</dbReference>
<reference evidence="7 8" key="1">
    <citation type="submission" date="2012-11" db="EMBL/GenBank/DDBJ databases">
        <title>Whole genome sequence of Acidisphaera rubrifaciens HS-AP3.</title>
        <authorList>
            <person name="Azuma Y."/>
            <person name="Higashiura N."/>
            <person name="Hirakawa H."/>
            <person name="Matsushita K."/>
        </authorList>
    </citation>
    <scope>NUCLEOTIDE SEQUENCE [LARGE SCALE GENOMIC DNA]</scope>
    <source>
        <strain evidence="7 8">HS-AP3</strain>
    </source>
</reference>
<proteinExistence type="inferred from homology"/>
<dbReference type="PROSITE" id="PS00211">
    <property type="entry name" value="ABC_TRANSPORTER_1"/>
    <property type="match status" value="1"/>
</dbReference>
<evidence type="ECO:0000256" key="4">
    <source>
        <dbReference type="ARBA" id="ARBA00022840"/>
    </source>
</evidence>
<dbReference type="PANTHER" id="PTHR43820">
    <property type="entry name" value="HIGH-AFFINITY BRANCHED-CHAIN AMINO ACID TRANSPORT ATP-BINDING PROTEIN LIVF"/>
    <property type="match status" value="1"/>
</dbReference>
<dbReference type="AlphaFoldDB" id="A0A0D6P8G8"/>